<dbReference type="KEGG" id="cpas:Clopa_4820"/>
<dbReference type="AlphaFoldDB" id="R4KAD9"/>
<proteinExistence type="predicted"/>
<keyword evidence="2" id="KW-1185">Reference proteome</keyword>
<dbReference type="OrthoDB" id="6198376at2"/>
<protein>
    <submittedName>
        <fullName evidence="1">Uncharacterized protein</fullName>
    </submittedName>
</protein>
<gene>
    <name evidence="1" type="ORF">Clopa_4820</name>
</gene>
<dbReference type="eggNOG" id="ENOG50301BT">
    <property type="taxonomic scope" value="Bacteria"/>
</dbReference>
<organism evidence="1 2">
    <name type="scientific">Clostridium pasteurianum BC1</name>
    <dbReference type="NCBI Taxonomy" id="86416"/>
    <lineage>
        <taxon>Bacteria</taxon>
        <taxon>Bacillati</taxon>
        <taxon>Bacillota</taxon>
        <taxon>Clostridia</taxon>
        <taxon>Eubacteriales</taxon>
        <taxon>Clostridiaceae</taxon>
        <taxon>Clostridium</taxon>
    </lineage>
</organism>
<evidence type="ECO:0000313" key="1">
    <source>
        <dbReference type="EMBL" id="AGK99503.1"/>
    </source>
</evidence>
<dbReference type="PATRIC" id="fig|86416.3.peg.4813"/>
<dbReference type="RefSeq" id="WP_015617769.1">
    <property type="nucleotide sequence ID" value="NC_021182.1"/>
</dbReference>
<reference evidence="1 2" key="1">
    <citation type="submission" date="2012-01" db="EMBL/GenBank/DDBJ databases">
        <title>Complete sequence of chromosome of Clostridium pasteurianum BC1.</title>
        <authorList>
            <consortium name="US DOE Joint Genome Institute"/>
            <person name="Lucas S."/>
            <person name="Han J."/>
            <person name="Lapidus A."/>
            <person name="Cheng J.-F."/>
            <person name="Goodwin L."/>
            <person name="Pitluck S."/>
            <person name="Peters L."/>
            <person name="Mikhailova N."/>
            <person name="Teshima H."/>
            <person name="Detter J.C."/>
            <person name="Han C."/>
            <person name="Tapia R."/>
            <person name="Land M."/>
            <person name="Hauser L."/>
            <person name="Kyrpides N."/>
            <person name="Ivanova N."/>
            <person name="Pagani I."/>
            <person name="Dunn J."/>
            <person name="Taghavi S."/>
            <person name="Francis A."/>
            <person name="van der Lelie D."/>
            <person name="Woyke T."/>
        </authorList>
    </citation>
    <scope>NUCLEOTIDE SEQUENCE [LARGE SCALE GENOMIC DNA]</scope>
    <source>
        <strain evidence="1 2">BC1</strain>
    </source>
</reference>
<dbReference type="HOGENOM" id="CLU_2786564_0_0_9"/>
<name>R4KAD9_CLOPA</name>
<dbReference type="EMBL" id="CP003261">
    <property type="protein sequence ID" value="AGK99503.1"/>
    <property type="molecule type" value="Genomic_DNA"/>
</dbReference>
<accession>R4KAD9</accession>
<dbReference type="Proteomes" id="UP000013523">
    <property type="component" value="Chromosome"/>
</dbReference>
<sequence length="68" mass="7913">MVCPNLETCPFINNSDEKLKDDIIKYKSKFCNADYEKCARFILSNTTVEVPIDLAPDEIKRLERLMKT</sequence>
<evidence type="ECO:0000313" key="2">
    <source>
        <dbReference type="Proteomes" id="UP000013523"/>
    </source>
</evidence>